<dbReference type="Pfam" id="PF25030">
    <property type="entry name" value="M-HEAT_ATR"/>
    <property type="match status" value="1"/>
</dbReference>
<dbReference type="CDD" id="cd14826">
    <property type="entry name" value="SR_alpha_SRX"/>
    <property type="match status" value="1"/>
</dbReference>
<evidence type="ECO:0000256" key="2">
    <source>
        <dbReference type="ARBA" id="ARBA00004397"/>
    </source>
</evidence>
<keyword evidence="11" id="KW-0547">Nucleotide-binding</keyword>
<evidence type="ECO:0000259" key="31">
    <source>
        <dbReference type="PROSITE" id="PS51189"/>
    </source>
</evidence>
<comment type="similarity">
    <text evidence="3">Belongs to the GTP-binding SRP family.</text>
</comment>
<feature type="compositionally biased region" description="Polar residues" evidence="29">
    <location>
        <begin position="164"/>
        <end position="194"/>
    </location>
</feature>
<dbReference type="PROSITE" id="PS51190">
    <property type="entry name" value="FATC"/>
    <property type="match status" value="1"/>
</dbReference>
<dbReference type="GO" id="GO:0004674">
    <property type="term" value="F:protein serine/threonine kinase activity"/>
    <property type="evidence" value="ECO:0007669"/>
    <property type="project" value="UniProtKB-KW"/>
</dbReference>
<evidence type="ECO:0000256" key="8">
    <source>
        <dbReference type="ARBA" id="ARBA00021345"/>
    </source>
</evidence>
<organism evidence="33 34">
    <name type="scientific">Corynascus novoguineensis</name>
    <dbReference type="NCBI Taxonomy" id="1126955"/>
    <lineage>
        <taxon>Eukaryota</taxon>
        <taxon>Fungi</taxon>
        <taxon>Dikarya</taxon>
        <taxon>Ascomycota</taxon>
        <taxon>Pezizomycotina</taxon>
        <taxon>Sordariomycetes</taxon>
        <taxon>Sordariomycetidae</taxon>
        <taxon>Sordariales</taxon>
        <taxon>Chaetomiaceae</taxon>
        <taxon>Corynascus</taxon>
    </lineage>
</organism>
<dbReference type="InterPro" id="IPR012993">
    <property type="entry name" value="UME"/>
</dbReference>
<evidence type="ECO:0000256" key="15">
    <source>
        <dbReference type="ARBA" id="ARBA00022840"/>
    </source>
</evidence>
<dbReference type="SMART" id="SM00802">
    <property type="entry name" value="UME"/>
    <property type="match status" value="1"/>
</dbReference>
<dbReference type="GO" id="GO:0005524">
    <property type="term" value="F:ATP binding"/>
    <property type="evidence" value="ECO:0007669"/>
    <property type="project" value="UniProtKB-KW"/>
</dbReference>
<feature type="domain" description="FATC" evidence="32">
    <location>
        <begin position="3030"/>
        <end position="3062"/>
    </location>
</feature>
<comment type="subunit">
    <text evidence="5">Associates with DNA double-strand breaks.</text>
</comment>
<dbReference type="GO" id="GO:0000723">
    <property type="term" value="P:telomere maintenance"/>
    <property type="evidence" value="ECO:0007669"/>
    <property type="project" value="TreeGrafter"/>
</dbReference>
<dbReference type="InterPro" id="IPR027417">
    <property type="entry name" value="P-loop_NTPase"/>
</dbReference>
<dbReference type="Pfam" id="PF23593">
    <property type="entry name" value="HEAT_ATR"/>
    <property type="match status" value="1"/>
</dbReference>
<dbReference type="SUPFAM" id="SSF56112">
    <property type="entry name" value="Protein kinase-like (PK-like)"/>
    <property type="match status" value="1"/>
</dbReference>
<dbReference type="FunFam" id="3.30.450.60:FF:000023">
    <property type="entry name" value="Signal sequence receptor alpha subunit"/>
    <property type="match status" value="1"/>
</dbReference>
<dbReference type="GO" id="GO:0000077">
    <property type="term" value="P:DNA damage checkpoint signaling"/>
    <property type="evidence" value="ECO:0007669"/>
    <property type="project" value="TreeGrafter"/>
</dbReference>
<dbReference type="PROSITE" id="PS51189">
    <property type="entry name" value="FAT"/>
    <property type="match status" value="1"/>
</dbReference>
<dbReference type="GO" id="GO:0003924">
    <property type="term" value="F:GTPase activity"/>
    <property type="evidence" value="ECO:0007669"/>
    <property type="project" value="InterPro"/>
</dbReference>
<evidence type="ECO:0000256" key="18">
    <source>
        <dbReference type="ARBA" id="ARBA00023136"/>
    </source>
</evidence>
<dbReference type="InterPro" id="IPR042101">
    <property type="entry name" value="SRP54_N_sf"/>
</dbReference>
<dbReference type="InterPro" id="IPR056802">
    <property type="entry name" value="ATR-like_M-HEAT"/>
</dbReference>
<dbReference type="Gene3D" id="3.30.450.60">
    <property type="match status" value="1"/>
</dbReference>
<evidence type="ECO:0000256" key="20">
    <source>
        <dbReference type="ARBA" id="ARBA00023204"/>
    </source>
</evidence>
<evidence type="ECO:0000256" key="29">
    <source>
        <dbReference type="SAM" id="MobiDB-lite"/>
    </source>
</evidence>
<dbReference type="SUPFAM" id="SSF47364">
    <property type="entry name" value="Domain of the SRP/SRP receptor G-proteins"/>
    <property type="match status" value="1"/>
</dbReference>
<evidence type="ECO:0000256" key="19">
    <source>
        <dbReference type="ARBA" id="ARBA00023170"/>
    </source>
</evidence>
<evidence type="ECO:0000313" key="34">
    <source>
        <dbReference type="Proteomes" id="UP001303647"/>
    </source>
</evidence>
<accession>A0AAN7D0U8</accession>
<dbReference type="PROSITE" id="PS50290">
    <property type="entry name" value="PI3_4_KINASE_3"/>
    <property type="match status" value="1"/>
</dbReference>
<keyword evidence="17" id="KW-0342">GTP-binding</keyword>
<dbReference type="SUPFAM" id="SSF64356">
    <property type="entry name" value="SNARE-like"/>
    <property type="match status" value="1"/>
</dbReference>
<dbReference type="SUPFAM" id="SSF48371">
    <property type="entry name" value="ARM repeat"/>
    <property type="match status" value="1"/>
</dbReference>
<keyword evidence="20" id="KW-0234">DNA repair</keyword>
<dbReference type="GO" id="GO:0005785">
    <property type="term" value="C:signal recognition particle receptor complex"/>
    <property type="evidence" value="ECO:0007669"/>
    <property type="project" value="InterPro"/>
</dbReference>
<evidence type="ECO:0000256" key="6">
    <source>
        <dbReference type="ARBA" id="ARBA00011870"/>
    </source>
</evidence>
<dbReference type="PANTHER" id="PTHR11139">
    <property type="entry name" value="ATAXIA TELANGIECTASIA MUTATED ATM -RELATED"/>
    <property type="match status" value="1"/>
</dbReference>
<keyword evidence="12" id="KW-0227">DNA damage</keyword>
<dbReference type="Pfam" id="PF00454">
    <property type="entry name" value="PI3_PI4_kinase"/>
    <property type="match status" value="1"/>
</dbReference>
<gene>
    <name evidence="33" type="ORF">C7999DRAFT_38034</name>
</gene>
<dbReference type="PANTHER" id="PTHR11139:SF125">
    <property type="entry name" value="SERINE_THREONINE-PROTEIN KINASE MEC1"/>
    <property type="match status" value="1"/>
</dbReference>
<evidence type="ECO:0000256" key="24">
    <source>
        <dbReference type="ARBA" id="ARBA00029679"/>
    </source>
</evidence>
<comment type="function">
    <text evidence="23">Serine/threonine protein kinase which activates checkpoint signaling upon genotoxic stresses such as ionizing radiation (IR), ultraviolet light (UV), or DNA replication stalling, thereby acting as a DNA damage sensor. Recognizes the substrate consensus sequence [ST]-Q. Phosphorylates histone H2A to form H2AS128ph (gamma-H2A) at sites of DNA damage, involved in the regulation of DNA damage response mechanism. Required for the control of telomere length and genome stability.</text>
</comment>
<evidence type="ECO:0000256" key="16">
    <source>
        <dbReference type="ARBA" id="ARBA00022853"/>
    </source>
</evidence>
<evidence type="ECO:0000256" key="5">
    <source>
        <dbReference type="ARBA" id="ARBA00011370"/>
    </source>
</evidence>
<dbReference type="InterPro" id="IPR007222">
    <property type="entry name" value="Sig_recog_particle_rcpt_asu_N"/>
</dbReference>
<dbReference type="Pfam" id="PF25385">
    <property type="entry name" value="HEAT_MEC1_N"/>
    <property type="match status" value="1"/>
</dbReference>
<dbReference type="FunFam" id="1.10.1070.11:FF:000031">
    <property type="entry name" value="Phosphatidyl inositol 3-kinase"/>
    <property type="match status" value="1"/>
</dbReference>
<comment type="caution">
    <text evidence="33">The sequence shown here is derived from an EMBL/GenBank/DDBJ whole genome shotgun (WGS) entry which is preliminary data.</text>
</comment>
<dbReference type="InterPro" id="IPR000403">
    <property type="entry name" value="PI3/4_kinase_cat_dom"/>
</dbReference>
<dbReference type="InterPro" id="IPR014009">
    <property type="entry name" value="PIK_FAT"/>
</dbReference>
<dbReference type="InterPro" id="IPR050517">
    <property type="entry name" value="DDR_Repair_Kinase"/>
</dbReference>
<evidence type="ECO:0000256" key="27">
    <source>
        <dbReference type="ARBA" id="ARBA00071429"/>
    </source>
</evidence>
<dbReference type="InterPro" id="IPR058681">
    <property type="entry name" value="HEAT_MEC1_N"/>
</dbReference>
<dbReference type="GO" id="GO:0005047">
    <property type="term" value="F:signal recognition particle binding"/>
    <property type="evidence" value="ECO:0007669"/>
    <property type="project" value="InterPro"/>
</dbReference>
<evidence type="ECO:0000256" key="26">
    <source>
        <dbReference type="ARBA" id="ARBA00033001"/>
    </source>
</evidence>
<dbReference type="SMART" id="SM00963">
    <property type="entry name" value="SRP54_N"/>
    <property type="match status" value="1"/>
</dbReference>
<dbReference type="Gene3D" id="3.30.1010.10">
    <property type="entry name" value="Phosphatidylinositol 3-kinase Catalytic Subunit, Chain A, domain 4"/>
    <property type="match status" value="1"/>
</dbReference>
<dbReference type="Pfam" id="PF02881">
    <property type="entry name" value="SRP54_N"/>
    <property type="match status" value="1"/>
</dbReference>
<dbReference type="InterPro" id="IPR036225">
    <property type="entry name" value="SRP/SRP_N"/>
</dbReference>
<evidence type="ECO:0000256" key="12">
    <source>
        <dbReference type="ARBA" id="ARBA00022763"/>
    </source>
</evidence>
<reference evidence="33" key="1">
    <citation type="journal article" date="2023" name="Mol. Phylogenet. Evol.">
        <title>Genome-scale phylogeny and comparative genomics of the fungal order Sordariales.</title>
        <authorList>
            <person name="Hensen N."/>
            <person name="Bonometti L."/>
            <person name="Westerberg I."/>
            <person name="Brannstrom I.O."/>
            <person name="Guillou S."/>
            <person name="Cros-Aarteil S."/>
            <person name="Calhoun S."/>
            <person name="Haridas S."/>
            <person name="Kuo A."/>
            <person name="Mondo S."/>
            <person name="Pangilinan J."/>
            <person name="Riley R."/>
            <person name="LaButti K."/>
            <person name="Andreopoulos B."/>
            <person name="Lipzen A."/>
            <person name="Chen C."/>
            <person name="Yan M."/>
            <person name="Daum C."/>
            <person name="Ng V."/>
            <person name="Clum A."/>
            <person name="Steindorff A."/>
            <person name="Ohm R.A."/>
            <person name="Martin F."/>
            <person name="Silar P."/>
            <person name="Natvig D.O."/>
            <person name="Lalanne C."/>
            <person name="Gautier V."/>
            <person name="Ament-Velasquez S.L."/>
            <person name="Kruys A."/>
            <person name="Hutchinson M.I."/>
            <person name="Powell A.J."/>
            <person name="Barry K."/>
            <person name="Miller A.N."/>
            <person name="Grigoriev I.V."/>
            <person name="Debuchy R."/>
            <person name="Gladieux P."/>
            <person name="Hiltunen Thoren M."/>
            <person name="Johannesson H."/>
        </authorList>
    </citation>
    <scope>NUCLEOTIDE SEQUENCE</scope>
    <source>
        <strain evidence="33">CBS 359.72</strain>
    </source>
</reference>
<dbReference type="EC" id="2.7.11.1" evidence="7"/>
<evidence type="ECO:0000256" key="21">
    <source>
        <dbReference type="ARBA" id="ARBA00023242"/>
    </source>
</evidence>
<dbReference type="Proteomes" id="UP001303647">
    <property type="component" value="Unassembled WGS sequence"/>
</dbReference>
<dbReference type="GO" id="GO:0006886">
    <property type="term" value="P:intracellular protein transport"/>
    <property type="evidence" value="ECO:0007669"/>
    <property type="project" value="InterPro"/>
</dbReference>
<dbReference type="GO" id="GO:0006614">
    <property type="term" value="P:SRP-dependent cotranslational protein targeting to membrane"/>
    <property type="evidence" value="ECO:0007669"/>
    <property type="project" value="InterPro"/>
</dbReference>
<evidence type="ECO:0000256" key="9">
    <source>
        <dbReference type="ARBA" id="ARBA00022527"/>
    </source>
</evidence>
<feature type="domain" description="FAT" evidence="31">
    <location>
        <begin position="2045"/>
        <end position="2613"/>
    </location>
</feature>
<evidence type="ECO:0000256" key="25">
    <source>
        <dbReference type="ARBA" id="ARBA00030459"/>
    </source>
</evidence>
<evidence type="ECO:0000256" key="10">
    <source>
        <dbReference type="ARBA" id="ARBA00022679"/>
    </source>
</evidence>
<dbReference type="Pfam" id="PF04086">
    <property type="entry name" value="SRP-alpha_N"/>
    <property type="match status" value="1"/>
</dbReference>
<dbReference type="InterPro" id="IPR011990">
    <property type="entry name" value="TPR-like_helical_dom_sf"/>
</dbReference>
<dbReference type="CDD" id="cd00892">
    <property type="entry name" value="PIKKc_ATR"/>
    <property type="match status" value="1"/>
</dbReference>
<dbReference type="Gene3D" id="1.20.120.140">
    <property type="entry name" value="Signal recognition particle SRP54, nucleotide-binding domain"/>
    <property type="match status" value="1"/>
</dbReference>
<evidence type="ECO:0000256" key="17">
    <source>
        <dbReference type="ARBA" id="ARBA00023134"/>
    </source>
</evidence>
<feature type="region of interest" description="Disordered" evidence="29">
    <location>
        <begin position="134"/>
        <end position="249"/>
    </location>
</feature>
<dbReference type="GO" id="GO:0005525">
    <property type="term" value="F:GTP binding"/>
    <property type="evidence" value="ECO:0007669"/>
    <property type="project" value="UniProtKB-KW"/>
</dbReference>
<dbReference type="Pfam" id="PF08064">
    <property type="entry name" value="UME"/>
    <property type="match status" value="1"/>
</dbReference>
<dbReference type="EMBL" id="MU857609">
    <property type="protein sequence ID" value="KAK4250897.1"/>
    <property type="molecule type" value="Genomic_DNA"/>
</dbReference>
<keyword evidence="18" id="KW-0472">Membrane</keyword>
<dbReference type="Pfam" id="PF02260">
    <property type="entry name" value="FATC"/>
    <property type="match status" value="1"/>
</dbReference>
<keyword evidence="22" id="KW-0469">Meiosis</keyword>
<dbReference type="InterPro" id="IPR057564">
    <property type="entry name" value="HEAT_ATR"/>
</dbReference>
<evidence type="ECO:0000256" key="11">
    <source>
        <dbReference type="ARBA" id="ARBA00022741"/>
    </source>
</evidence>
<dbReference type="GO" id="GO:0005634">
    <property type="term" value="C:nucleus"/>
    <property type="evidence" value="ECO:0007669"/>
    <property type="project" value="UniProtKB-SubCell"/>
</dbReference>
<evidence type="ECO:0000256" key="23">
    <source>
        <dbReference type="ARBA" id="ARBA00025079"/>
    </source>
</evidence>
<comment type="similarity">
    <text evidence="4">Belongs to the PI3/PI4-kinase family. ATM subfamily.</text>
</comment>
<keyword evidence="10" id="KW-0808">Transferase</keyword>
<dbReference type="SMART" id="SM00146">
    <property type="entry name" value="PI3Kc"/>
    <property type="match status" value="1"/>
</dbReference>
<feature type="compositionally biased region" description="Basic residues" evidence="29">
    <location>
        <begin position="232"/>
        <end position="244"/>
    </location>
</feature>
<evidence type="ECO:0000256" key="7">
    <source>
        <dbReference type="ARBA" id="ARBA00012513"/>
    </source>
</evidence>
<evidence type="ECO:0000259" key="30">
    <source>
        <dbReference type="PROSITE" id="PS50290"/>
    </source>
</evidence>
<dbReference type="Pfam" id="PF00448">
    <property type="entry name" value="SRP54"/>
    <property type="match status" value="1"/>
</dbReference>
<feature type="region of interest" description="Disordered" evidence="29">
    <location>
        <begin position="1074"/>
        <end position="1101"/>
    </location>
</feature>
<keyword evidence="19" id="KW-0675">Receptor</keyword>
<evidence type="ECO:0000256" key="28">
    <source>
        <dbReference type="ARBA" id="ARBA00081194"/>
    </source>
</evidence>
<evidence type="ECO:0000256" key="14">
    <source>
        <dbReference type="ARBA" id="ARBA00022824"/>
    </source>
</evidence>
<dbReference type="FunFam" id="3.40.50.300:FF:000566">
    <property type="entry name" value="Signal recognition particle receptor subunit alpha"/>
    <property type="match status" value="1"/>
</dbReference>
<dbReference type="InterPro" id="IPR003152">
    <property type="entry name" value="FATC_dom"/>
</dbReference>
<dbReference type="SMART" id="SM00382">
    <property type="entry name" value="AAA"/>
    <property type="match status" value="1"/>
</dbReference>
<feature type="compositionally biased region" description="Basic and acidic residues" evidence="29">
    <location>
        <begin position="134"/>
        <end position="144"/>
    </location>
</feature>
<dbReference type="GO" id="GO:0005694">
    <property type="term" value="C:chromosome"/>
    <property type="evidence" value="ECO:0007669"/>
    <property type="project" value="TreeGrafter"/>
</dbReference>
<name>A0AAN7D0U8_9PEZI</name>
<dbReference type="InterPro" id="IPR003151">
    <property type="entry name" value="PIK-rel_kinase_FAT"/>
</dbReference>
<keyword evidence="13" id="KW-0418">Kinase</keyword>
<proteinExistence type="inferred from homology"/>
<dbReference type="Gene3D" id="3.40.50.300">
    <property type="entry name" value="P-loop containing nucleotide triphosphate hydrolases"/>
    <property type="match status" value="1"/>
</dbReference>
<dbReference type="InterPro" id="IPR016024">
    <property type="entry name" value="ARM-type_fold"/>
</dbReference>
<dbReference type="SMART" id="SM01343">
    <property type="entry name" value="FATC"/>
    <property type="match status" value="1"/>
</dbReference>
<dbReference type="GO" id="GO:0006281">
    <property type="term" value="P:DNA repair"/>
    <property type="evidence" value="ECO:0007669"/>
    <property type="project" value="UniProtKB-KW"/>
</dbReference>
<keyword evidence="34" id="KW-1185">Reference proteome</keyword>
<evidence type="ECO:0000313" key="33">
    <source>
        <dbReference type="EMBL" id="KAK4250897.1"/>
    </source>
</evidence>
<dbReference type="InterPro" id="IPR003593">
    <property type="entry name" value="AAA+_ATPase"/>
</dbReference>
<reference evidence="33" key="2">
    <citation type="submission" date="2023-05" db="EMBL/GenBank/DDBJ databases">
        <authorList>
            <consortium name="Lawrence Berkeley National Laboratory"/>
            <person name="Steindorff A."/>
            <person name="Hensen N."/>
            <person name="Bonometti L."/>
            <person name="Westerberg I."/>
            <person name="Brannstrom I.O."/>
            <person name="Guillou S."/>
            <person name="Cros-Aarteil S."/>
            <person name="Calhoun S."/>
            <person name="Haridas S."/>
            <person name="Kuo A."/>
            <person name="Mondo S."/>
            <person name="Pangilinan J."/>
            <person name="Riley R."/>
            <person name="Labutti K."/>
            <person name="Andreopoulos B."/>
            <person name="Lipzen A."/>
            <person name="Chen C."/>
            <person name="Yanf M."/>
            <person name="Daum C."/>
            <person name="Ng V."/>
            <person name="Clum A."/>
            <person name="Ohm R."/>
            <person name="Martin F."/>
            <person name="Silar P."/>
            <person name="Natvig D."/>
            <person name="Lalanne C."/>
            <person name="Gautier V."/>
            <person name="Ament-Velasquez S.L."/>
            <person name="Kruys A."/>
            <person name="Hutchinson M.I."/>
            <person name="Powell A.J."/>
            <person name="Barry K."/>
            <person name="Miller A.N."/>
            <person name="Grigoriev I.V."/>
            <person name="Debuchy R."/>
            <person name="Gladieux P."/>
            <person name="Thoren M.H."/>
            <person name="Johannesson H."/>
        </authorList>
    </citation>
    <scope>NUCLEOTIDE SEQUENCE</scope>
    <source>
        <strain evidence="33">CBS 359.72</strain>
    </source>
</reference>
<evidence type="ECO:0000256" key="22">
    <source>
        <dbReference type="ARBA" id="ARBA00023254"/>
    </source>
</evidence>
<dbReference type="InterPro" id="IPR013822">
    <property type="entry name" value="Signal_recog_particl_SRP54_hlx"/>
</dbReference>
<dbReference type="Gene3D" id="1.10.1070.11">
    <property type="entry name" value="Phosphatidylinositol 3-/4-kinase, catalytic domain"/>
    <property type="match status" value="1"/>
</dbReference>
<dbReference type="FunFam" id="1.20.120.140:FF:000009">
    <property type="entry name" value="Signal sequence receptor alpha subunit"/>
    <property type="match status" value="1"/>
</dbReference>
<keyword evidence="14" id="KW-0256">Endoplasmic reticulum</keyword>
<keyword evidence="21" id="KW-0539">Nucleus</keyword>
<dbReference type="InterPro" id="IPR000897">
    <property type="entry name" value="SRP54_GTPase_dom"/>
</dbReference>
<dbReference type="InterPro" id="IPR011009">
    <property type="entry name" value="Kinase-like_dom_sf"/>
</dbReference>
<keyword evidence="9" id="KW-0723">Serine/threonine-protein kinase</keyword>
<evidence type="ECO:0000256" key="1">
    <source>
        <dbReference type="ARBA" id="ARBA00004123"/>
    </source>
</evidence>
<evidence type="ECO:0000256" key="13">
    <source>
        <dbReference type="ARBA" id="ARBA00022777"/>
    </source>
</evidence>
<comment type="subunit">
    <text evidence="6">Heterodimer of an alpha and a beta chain.</text>
</comment>
<keyword evidence="15" id="KW-0067">ATP-binding</keyword>
<dbReference type="PROSITE" id="PS00300">
    <property type="entry name" value="SRP54"/>
    <property type="match status" value="1"/>
</dbReference>
<protein>
    <recommendedName>
        <fullName evidence="8">Serine/threonine-protein kinase MEC1</fullName>
        <ecNumber evidence="7">2.7.11.1</ecNumber>
    </recommendedName>
    <alternativeName>
        <fullName evidence="26">ATR homolog</fullName>
    </alternativeName>
    <alternativeName>
        <fullName evidence="25">DNA-damage checkpoint kinase MEC1</fullName>
    </alternativeName>
    <alternativeName>
        <fullName evidence="28">Docking protein alpha</fullName>
    </alternativeName>
    <alternativeName>
        <fullName evidence="24">Mitosis entry checkpoint protein 1</fullName>
    </alternativeName>
    <alternativeName>
        <fullName evidence="27">Signal recognition particle receptor subunit alpha homolog</fullName>
    </alternativeName>
</protein>
<dbReference type="InterPro" id="IPR036940">
    <property type="entry name" value="PI3/4_kinase_cat_sf"/>
</dbReference>
<dbReference type="InterPro" id="IPR011012">
    <property type="entry name" value="Longin-like_dom_sf"/>
</dbReference>
<sequence>MLDAFEIINTSGVVLWSRSYAPVSPSVVNNFISDVFIEEKSTVAGAKDGGSAASNPPYKHDQHSLRWTFNKELGIIFVAVYRSLLHLPWVDKLVDNIKAIFVSLYGDQLKKPNTTVVQCVKFDEYFDQQLRELEQTGSKSDARTNSDQTTSGSTGDEPPLSSVLAPNQHIQPKSSAESSPNPTPNVSRPSTPNPSHLLAARPGPGGKMSRRARKMQNNNSAPPSSGDEGTGRKGKQAKPVKRGRKWDADGLADESDDVRLDYSVPTLAADTEADAGRRPGAVEEVDASTWGARTKGKFVLKDLGDEVHSILADADAKNKAATGVEASTGLVGSSLSAIGGLFRNVVGGKTLTKQDLEKAMKGMEEHLLKKNVAREAAVRLCEGVEKELVGVKTGNFESINSRIRKAMEASLTKMLTPTSSLDLLREIDSITAPPATSLRKARPYVMSIVGVNGVGKSTNLSKICFFLLQNQYKVLIAAGDTFRSGAVEQLAVHVRNLKELTAREGGKVELYQKGYGKDAAAVAKDAVAFAAQEGFDVVLIDTAGRRHNDQRLMSSLEKFAKFAQPDKILMVGEALVGTDSVAQARNFNAAFGSGRSLDGFIISKCDTVGDMVGTLVSIVHATNVPVLFVGVGQHYSDLRNFSVKWAVEKLLNSVDGPPPSTLAAQLVENISASTSKSSRPDETAELKRIFATIEKVKNDPGCLTTHEQRVEHNHLLVYVCGGVFLESLKLDDAFADRERLRADALKAINFLRVTIKETPTVLKCTTDGKTFLGRGREPLWVWILPKLLRMLGHRRCPGISKDIEELCLYVLLLAAENTALWDLGRELMGYFRANLSAIIARLKQKSPYSNEQPSEIKLPPRTLLGIIPDATPRGCIFILQDVEHILRHALSVLRILKGAVVQEPESQASLLYGQDTVWLLDTLQAFSSILINWQTPLGAGLASVLQALIDVAESCSSSRSPDLTLYHKGCAALVLVCADCLHNSQLLLTEDEDGAHFRRTFCSAMIRLANASADHAPTSRLVTSGLLPLAHRLVVENPVVGTGTDFWVCPGGDTGPGMFADDELRSQVHRLALRPRSDGSGEPITKRTKRNDGEPSPSVELGSQLSRLVNLNLDSPLDELQPHILEQFSVMNEEDQLRFLDLVSRTACAADDTLKLKETEQAPVAVFLCSFCSEADPVTFPVATRCEQLRKLGLSVFSKIIKLPNFLESRRLRVFAMIVLRRLAKHSTDDEFWDLERSGPGQWCLQSLQSSIRELRIAAGRTLSVFISEPPVPGFDWDVLKRNRANALGILKSISDKGSPNLNETCIMAWAQVGRVVSVDELNLAVIKLVEYLGHRNMVVSGLAFSEILNLAEFRRETPAQFFEPFWGNLAFSVVKDLVSKPQTAQLVADLMQMSVSDLLLVLQKHALPWLVLTKKREVIQKIAEARGDKEIWETCMDATNLPSILALLLIQDATDIAAHTMSLLGHVSPRVDSFELVELLRTDPITIALELFKAAADANEARKARVRAALTTMATLLLADQRDKDKKKRSQIVGRYLQQHALGLTARLSEVINDSWLLHPPVSERRRCLGAMEEMIRICNSFMCIARPQISACLISALASDDLRSAAFSCWEVMLTHMEEADVEALLETTFFIIGYYWKTFDGSTKKRAKDLILKLLEDHRELLAHYAHYMPSLGNVDELADIHQALDTLRKPLDNRKAFAVFAERISHEIPGVVEQALSELIMFLEKNQDYLQTSAISEQPDSIVAGLVRSLLDCAAKYNGWHVGISRLCAQAIGLIGCLDSNRLETEREQKQFVVTHNFEDARETTEFVAFMLENVLVKAFLSTTDTKFQGFLSYAMQELLERADFRFACAHKGQGPSESIYRQWLAFSENTREVLTPFLSSRFVVAPMPQQATEYPVFKPGRSYAFWLRALVLDLLRNGQNLFSQTVFEPLCRLIKVKDLTVTEFLLPYVVLHVIVGQEEKDEFRNKISTELVAVLKYQPPETASYLEKEEAKLFYQAVFRILDYCMRWKQVKKSQQGLTARGQTWIKWVQEVIGSLDPELISQRAVDCNEYARALFFLEPHIENREKRAEKEENDRILQTLQNIYTQIDDPDGLEGVSAHLQHVTLDQQALNHRKAGRWTAAQTWYEIRLAESPDDAEIQSDLLTCLKESGQHDVLLNYVEGMTTNTINRIAPFAVEASWATGRWQTLEKYLRLYNAGDVSEVFNLGIGQALLCLRDGNVEKFREHIQMLRDKVSGSLTYSATSSLRASHDAMLKCHVLSDLELIANEKLKGDGDQQSVLVALERRLEVLGAYVSDKQYLLGIRRAAMELMRPRFTNEDISSQWLSSARLARKSGSMHQSFNAVLHAQQLGDGSAIIENARLLYKDGHHRKAIQALQLAISTDSFISDSSISITGVPPPSSKGLEAQRNLLSARARLLLAKWLDSTGQTHASALRSQYQQAAKTHPQWEKGHYYLGRHYKKVLESEKALKPDDQTDEYLTGETAKLVIENYLRSLSFGTKYLFQTLPRILTLFLELGAQVDKAPDGKISLSQQLRDRRKIILQELSKQFQKHILRLPAYIFYTSLPQIVARIAHPNPEVFRVLEQIILKVVENHPRQALWSLFPLMATRQAGERRTRGLQILKTARNINTKGDGSSEGLGTLLRKGEKLAEQLLVACNNGHFHSNRTTTASITKDLNFNHKCTPCPLVLPIEACLTVTLPTLTDNVRKHKPFSRDVITIDSFLDHVLVLGSVAKPRKLLARGTDGKLYGLLIKPKDDLRNDQRLMEFNALINRSLKRDAESSRRQLYIRTYAVTPLNEACGIIEWVDGLKALRDILIGIYKGRGIVPNYPDLQQKMHQATLSDANIRIWTEDVLGLYRPVLPEWFIAQFPNPSAWFAARLKYTRSCAVMSMVGTIIGLGDRHGENVLLEEGNGGVFHVDFNCLFDKGKTFPQPERVPFRLTHNMEAAMGIYRYEGPFRHCSELTLRILRQQEETLMTILEAFIYDPTLDLQGTKRRHQDSPKPNPTSVVESIRRKIRGLLPDESIPLGVEGQVEELIKEAVNPKNLAAMYIGWCPFL</sequence>
<comment type="subcellular location">
    <subcellularLocation>
        <location evidence="2">Endoplasmic reticulum membrane</location>
        <topology evidence="2">Peripheral membrane protein</topology>
        <orientation evidence="2">Cytoplasmic side</orientation>
    </subcellularLocation>
    <subcellularLocation>
        <location evidence="1">Nucleus</location>
    </subcellularLocation>
</comment>
<dbReference type="Pfam" id="PF02259">
    <property type="entry name" value="FAT"/>
    <property type="match status" value="1"/>
</dbReference>
<dbReference type="SUPFAM" id="SSF48452">
    <property type="entry name" value="TPR-like"/>
    <property type="match status" value="1"/>
</dbReference>
<feature type="compositionally biased region" description="Polar residues" evidence="29">
    <location>
        <begin position="145"/>
        <end position="154"/>
    </location>
</feature>
<evidence type="ECO:0000256" key="3">
    <source>
        <dbReference type="ARBA" id="ARBA00008531"/>
    </source>
</evidence>
<evidence type="ECO:0000256" key="4">
    <source>
        <dbReference type="ARBA" id="ARBA00010769"/>
    </source>
</evidence>
<dbReference type="SUPFAM" id="SSF52540">
    <property type="entry name" value="P-loop containing nucleoside triphosphate hydrolases"/>
    <property type="match status" value="1"/>
</dbReference>
<dbReference type="SMART" id="SM00962">
    <property type="entry name" value="SRP54"/>
    <property type="match status" value="1"/>
</dbReference>
<evidence type="ECO:0000259" key="32">
    <source>
        <dbReference type="PROSITE" id="PS51190"/>
    </source>
</evidence>
<feature type="domain" description="PI3K/PI4K catalytic" evidence="30">
    <location>
        <begin position="2727"/>
        <end position="3046"/>
    </location>
</feature>
<keyword evidence="16" id="KW-0156">Chromatin regulator</keyword>